<evidence type="ECO:0000256" key="2">
    <source>
        <dbReference type="SAM" id="SignalP"/>
    </source>
</evidence>
<name>A0ABM8ZRL5_9VIBR</name>
<sequence length="244" mass="27207">MRKSLIALGVLAASAAVPAQADYLYGFANTYVDYLNWKQGTEEINRDSHITLGIEGGAGFDWGEIYGFYEYEKLNMGSDSRSQAAKVTAHYKLIDDFTLYGQIYDLNDNKFGDEQNRVIGFGYTGLVGEGWWFKPFIGYHDMSWNGNNSQSNGDNGGMLGWVGGYSFNLGEHNFLVTNWNEIEFARNAGYANAQGGKTGLNGGLSISYDITDRVYTSFTYRYFDNKLGVDGYGDALIYRIGIHL</sequence>
<feature type="chain" id="PRO_5046255169" description="Nucleoside-specific channel-forming protein, Tsx" evidence="2">
    <location>
        <begin position="22"/>
        <end position="244"/>
    </location>
</feature>
<keyword evidence="2" id="KW-0732">Signal</keyword>
<dbReference type="InterPro" id="IPR018013">
    <property type="entry name" value="Channel_Tsx-like"/>
</dbReference>
<proteinExistence type="inferred from homology"/>
<evidence type="ECO:0008006" key="5">
    <source>
        <dbReference type="Google" id="ProtNLM"/>
    </source>
</evidence>
<reference evidence="3" key="1">
    <citation type="submission" date="2021-11" db="EMBL/GenBank/DDBJ databases">
        <authorList>
            <person name="Rodrigo-Torres L."/>
            <person name="Arahal R. D."/>
            <person name="Lucena T."/>
        </authorList>
    </citation>
    <scope>NUCLEOTIDE SEQUENCE</scope>
    <source>
        <strain evidence="3">CECT 7929</strain>
    </source>
</reference>
<dbReference type="InterPro" id="IPR036777">
    <property type="entry name" value="Channel_Tsx-like_sf"/>
</dbReference>
<evidence type="ECO:0000256" key="1">
    <source>
        <dbReference type="ARBA" id="ARBA00008728"/>
    </source>
</evidence>
<dbReference type="RefSeq" id="WP_237465095.1">
    <property type="nucleotide sequence ID" value="NZ_CAKLDI010000001.1"/>
</dbReference>
<dbReference type="Proteomes" id="UP000838672">
    <property type="component" value="Unassembled WGS sequence"/>
</dbReference>
<dbReference type="SUPFAM" id="SSF111364">
    <property type="entry name" value="Tsx-like channel"/>
    <property type="match status" value="1"/>
</dbReference>
<feature type="signal peptide" evidence="2">
    <location>
        <begin position="1"/>
        <end position="21"/>
    </location>
</feature>
<keyword evidence="4" id="KW-1185">Reference proteome</keyword>
<protein>
    <recommendedName>
        <fullName evidence="5">Nucleoside-specific channel-forming protein, Tsx</fullName>
    </recommendedName>
</protein>
<dbReference type="EMBL" id="CAKLDI010000001">
    <property type="protein sequence ID" value="CAH0532947.1"/>
    <property type="molecule type" value="Genomic_DNA"/>
</dbReference>
<dbReference type="Pfam" id="PF03502">
    <property type="entry name" value="Channel_Tsx"/>
    <property type="match status" value="1"/>
</dbReference>
<organism evidence="3 4">
    <name type="scientific">Vibrio stylophorae</name>
    <dbReference type="NCBI Taxonomy" id="659351"/>
    <lineage>
        <taxon>Bacteria</taxon>
        <taxon>Pseudomonadati</taxon>
        <taxon>Pseudomonadota</taxon>
        <taxon>Gammaproteobacteria</taxon>
        <taxon>Vibrionales</taxon>
        <taxon>Vibrionaceae</taxon>
        <taxon>Vibrio</taxon>
    </lineage>
</organism>
<comment type="similarity">
    <text evidence="1">Belongs to the nucleoside-specific channel-forming outer membrane porin (Tsx) (TC 1.B.10) family.</text>
</comment>
<evidence type="ECO:0000313" key="3">
    <source>
        <dbReference type="EMBL" id="CAH0532947.1"/>
    </source>
</evidence>
<accession>A0ABM8ZRL5</accession>
<gene>
    <name evidence="3" type="ORF">VST7929_00796</name>
</gene>
<comment type="caution">
    <text evidence="3">The sequence shown here is derived from an EMBL/GenBank/DDBJ whole genome shotgun (WGS) entry which is preliminary data.</text>
</comment>
<evidence type="ECO:0000313" key="4">
    <source>
        <dbReference type="Proteomes" id="UP000838672"/>
    </source>
</evidence>